<accession>A0A9D1LB01</accession>
<dbReference type="Pfam" id="PF08769">
    <property type="entry name" value="Spo0A_C"/>
    <property type="match status" value="1"/>
</dbReference>
<dbReference type="InterPro" id="IPR012052">
    <property type="entry name" value="Spore_0_A"/>
</dbReference>
<evidence type="ECO:0000256" key="11">
    <source>
        <dbReference type="ARBA" id="ARBA00023159"/>
    </source>
</evidence>
<dbReference type="Gene3D" id="3.40.50.2300">
    <property type="match status" value="1"/>
</dbReference>
<keyword evidence="14 15" id="KW-0479">Metal-binding</keyword>
<evidence type="ECO:0000256" key="8">
    <source>
        <dbReference type="ARBA" id="ARBA00023012"/>
    </source>
</evidence>
<keyword evidence="11 14" id="KW-0010">Activator</keyword>
<feature type="binding site" evidence="15">
    <location>
        <position position="10"/>
    </location>
    <ligand>
        <name>Ca(2+)</name>
        <dbReference type="ChEBI" id="CHEBI:29108"/>
    </ligand>
</feature>
<evidence type="ECO:0000256" key="15">
    <source>
        <dbReference type="PIRSR" id="PIRSR002937-1"/>
    </source>
</evidence>
<evidence type="ECO:0000256" key="6">
    <source>
        <dbReference type="ARBA" id="ARBA00022837"/>
    </source>
</evidence>
<dbReference type="SMART" id="SM00448">
    <property type="entry name" value="REC"/>
    <property type="match status" value="1"/>
</dbReference>
<comment type="caution">
    <text evidence="18">The sequence shown here is derived from an EMBL/GenBank/DDBJ whole genome shotgun (WGS) entry which is preliminary data.</text>
</comment>
<keyword evidence="7 14" id="KW-0749">Sporulation</keyword>
<evidence type="ECO:0000259" key="17">
    <source>
        <dbReference type="PROSITE" id="PS50110"/>
    </source>
</evidence>
<evidence type="ECO:0000256" key="12">
    <source>
        <dbReference type="ARBA" id="ARBA00023163"/>
    </source>
</evidence>
<dbReference type="PROSITE" id="PS50110">
    <property type="entry name" value="RESPONSE_REGULATORY"/>
    <property type="match status" value="1"/>
</dbReference>
<dbReference type="InterPro" id="IPR001789">
    <property type="entry name" value="Sig_transdc_resp-reg_receiver"/>
</dbReference>
<evidence type="ECO:0000256" key="2">
    <source>
        <dbReference type="ARBA" id="ARBA00018672"/>
    </source>
</evidence>
<dbReference type="Gene3D" id="1.10.10.10">
    <property type="entry name" value="Winged helix-like DNA-binding domain superfamily/Winged helix DNA-binding domain"/>
    <property type="match status" value="1"/>
</dbReference>
<feature type="modified residue" description="4-aspartylphosphate" evidence="16">
    <location>
        <position position="56"/>
    </location>
</feature>
<keyword evidence="8 14" id="KW-0902">Two-component regulatory system</keyword>
<protein>
    <recommendedName>
        <fullName evidence="2 14">Stage 0 sporulation protein A homolog</fullName>
    </recommendedName>
</protein>
<keyword evidence="5 16" id="KW-0597">Phosphoprotein</keyword>
<dbReference type="GO" id="GO:0003700">
    <property type="term" value="F:DNA-binding transcription factor activity"/>
    <property type="evidence" value="ECO:0007669"/>
    <property type="project" value="InterPro"/>
</dbReference>
<keyword evidence="10 14" id="KW-0238">DNA-binding</keyword>
<dbReference type="SUPFAM" id="SSF46894">
    <property type="entry name" value="C-terminal effector domain of the bipartite response regulators"/>
    <property type="match status" value="1"/>
</dbReference>
<dbReference type="InterPro" id="IPR011006">
    <property type="entry name" value="CheY-like_superfamily"/>
</dbReference>
<dbReference type="InterPro" id="IPR036388">
    <property type="entry name" value="WH-like_DNA-bd_sf"/>
</dbReference>
<dbReference type="PANTHER" id="PTHR44591:SF3">
    <property type="entry name" value="RESPONSE REGULATORY DOMAIN-CONTAINING PROTEIN"/>
    <property type="match status" value="1"/>
</dbReference>
<evidence type="ECO:0000256" key="1">
    <source>
        <dbReference type="ARBA" id="ARBA00004496"/>
    </source>
</evidence>
<gene>
    <name evidence="18" type="primary">spo0A</name>
    <name evidence="18" type="ORF">IAB02_05140</name>
</gene>
<evidence type="ECO:0000256" key="10">
    <source>
        <dbReference type="ARBA" id="ARBA00023125"/>
    </source>
</evidence>
<evidence type="ECO:0000256" key="13">
    <source>
        <dbReference type="ARBA" id="ARBA00024867"/>
    </source>
</evidence>
<evidence type="ECO:0000256" key="7">
    <source>
        <dbReference type="ARBA" id="ARBA00022969"/>
    </source>
</evidence>
<dbReference type="GO" id="GO:0030435">
    <property type="term" value="P:sporulation resulting in formation of a cellular spore"/>
    <property type="evidence" value="ECO:0007669"/>
    <property type="project" value="UniProtKB-UniRule"/>
</dbReference>
<keyword evidence="4 14" id="KW-0678">Repressor</keyword>
<dbReference type="NCBIfam" id="TIGR02875">
    <property type="entry name" value="spore_0_A"/>
    <property type="match status" value="1"/>
</dbReference>
<dbReference type="GO" id="GO:0051606">
    <property type="term" value="P:detection of stimulus"/>
    <property type="evidence" value="ECO:0007669"/>
    <property type="project" value="UniProtKB-UniRule"/>
</dbReference>
<name>A0A9D1LB01_9FIRM</name>
<evidence type="ECO:0000256" key="5">
    <source>
        <dbReference type="ARBA" id="ARBA00022553"/>
    </source>
</evidence>
<keyword evidence="6 14" id="KW-0106">Calcium</keyword>
<evidence type="ECO:0000256" key="4">
    <source>
        <dbReference type="ARBA" id="ARBA00022491"/>
    </source>
</evidence>
<dbReference type="EMBL" id="DVMU01000113">
    <property type="protein sequence ID" value="HIU33928.1"/>
    <property type="molecule type" value="Genomic_DNA"/>
</dbReference>
<comment type="cofactor">
    <cofactor evidence="14 15">
        <name>Ca(2+)</name>
        <dbReference type="ChEBI" id="CHEBI:29108"/>
    </cofactor>
    <text evidence="14 15">Binds 1 Ca(2+) ion per subunit.</text>
</comment>
<dbReference type="AlphaFoldDB" id="A0A9D1LB01"/>
<keyword evidence="3 14" id="KW-0963">Cytoplasm</keyword>
<dbReference type="GO" id="GO:0003677">
    <property type="term" value="F:DNA binding"/>
    <property type="evidence" value="ECO:0007669"/>
    <property type="project" value="UniProtKB-KW"/>
</dbReference>
<dbReference type="GO" id="GO:0005737">
    <property type="term" value="C:cytoplasm"/>
    <property type="evidence" value="ECO:0007669"/>
    <property type="project" value="UniProtKB-SubCell"/>
</dbReference>
<evidence type="ECO:0000256" key="9">
    <source>
        <dbReference type="ARBA" id="ARBA00023015"/>
    </source>
</evidence>
<proteinExistence type="predicted"/>
<organism evidence="18 19">
    <name type="scientific">Candidatus Pullichristensenella excrementigallinarum</name>
    <dbReference type="NCBI Taxonomy" id="2840907"/>
    <lineage>
        <taxon>Bacteria</taxon>
        <taxon>Bacillati</taxon>
        <taxon>Bacillota</taxon>
        <taxon>Clostridia</taxon>
        <taxon>Candidatus Pullichristensenella</taxon>
    </lineage>
</organism>
<dbReference type="InterPro" id="IPR050595">
    <property type="entry name" value="Bact_response_regulator"/>
</dbReference>
<dbReference type="InterPro" id="IPR016032">
    <property type="entry name" value="Sig_transdc_resp-reg_C-effctor"/>
</dbReference>
<dbReference type="InterPro" id="IPR014879">
    <property type="entry name" value="Spo0A_C"/>
</dbReference>
<evidence type="ECO:0000313" key="19">
    <source>
        <dbReference type="Proteomes" id="UP000824072"/>
    </source>
</evidence>
<comment type="subcellular location">
    <subcellularLocation>
        <location evidence="1 14">Cytoplasm</location>
    </subcellularLocation>
</comment>
<comment type="function">
    <text evidence="13 14">May play the central regulatory role in sporulation. It may be an element of the effector pathway responsible for the activation of sporulation genes in response to nutritional stress. Spo0A may act in concert with spo0H (a sigma factor) to control the expression of some genes that are critical to the sporulation process.</text>
</comment>
<keyword evidence="12 14" id="KW-0804">Transcription</keyword>
<evidence type="ECO:0000256" key="14">
    <source>
        <dbReference type="PIRNR" id="PIRNR002937"/>
    </source>
</evidence>
<dbReference type="GO" id="GO:0042173">
    <property type="term" value="P:regulation of sporulation resulting in formation of a cellular spore"/>
    <property type="evidence" value="ECO:0007669"/>
    <property type="project" value="InterPro"/>
</dbReference>
<feature type="domain" description="Response regulatory" evidence="17">
    <location>
        <begin position="5"/>
        <end position="123"/>
    </location>
</feature>
<feature type="binding site" evidence="15">
    <location>
        <position position="56"/>
    </location>
    <ligand>
        <name>Ca(2+)</name>
        <dbReference type="ChEBI" id="CHEBI:29108"/>
    </ligand>
</feature>
<reference evidence="18" key="1">
    <citation type="submission" date="2020-10" db="EMBL/GenBank/DDBJ databases">
        <authorList>
            <person name="Gilroy R."/>
        </authorList>
    </citation>
    <scope>NUCLEOTIDE SEQUENCE</scope>
    <source>
        <strain evidence="18">ChiHcec3-11533</strain>
    </source>
</reference>
<dbReference type="Pfam" id="PF00072">
    <property type="entry name" value="Response_reg"/>
    <property type="match status" value="1"/>
</dbReference>
<dbReference type="GO" id="GO:0000160">
    <property type="term" value="P:phosphorelay signal transduction system"/>
    <property type="evidence" value="ECO:0007669"/>
    <property type="project" value="UniProtKB-UniRule"/>
</dbReference>
<dbReference type="SUPFAM" id="SSF52172">
    <property type="entry name" value="CheY-like"/>
    <property type="match status" value="1"/>
</dbReference>
<dbReference type="PANTHER" id="PTHR44591">
    <property type="entry name" value="STRESS RESPONSE REGULATOR PROTEIN 1"/>
    <property type="match status" value="1"/>
</dbReference>
<evidence type="ECO:0000256" key="3">
    <source>
        <dbReference type="ARBA" id="ARBA00022490"/>
    </source>
</evidence>
<feature type="binding site" evidence="15">
    <location>
        <position position="11"/>
    </location>
    <ligand>
        <name>Ca(2+)</name>
        <dbReference type="ChEBI" id="CHEBI:29108"/>
    </ligand>
</feature>
<reference evidence="18" key="2">
    <citation type="journal article" date="2021" name="PeerJ">
        <title>Extensive microbial diversity within the chicken gut microbiome revealed by metagenomics and culture.</title>
        <authorList>
            <person name="Gilroy R."/>
            <person name="Ravi A."/>
            <person name="Getino M."/>
            <person name="Pursley I."/>
            <person name="Horton D.L."/>
            <person name="Alikhan N.F."/>
            <person name="Baker D."/>
            <person name="Gharbi K."/>
            <person name="Hall N."/>
            <person name="Watson M."/>
            <person name="Adriaenssens E.M."/>
            <person name="Foster-Nyarko E."/>
            <person name="Jarju S."/>
            <person name="Secka A."/>
            <person name="Antonio M."/>
            <person name="Oren A."/>
            <person name="Chaudhuri R.R."/>
            <person name="La Ragione R."/>
            <person name="Hildebrand F."/>
            <person name="Pallen M.J."/>
        </authorList>
    </citation>
    <scope>NUCLEOTIDE SEQUENCE</scope>
    <source>
        <strain evidence="18">ChiHcec3-11533</strain>
    </source>
</reference>
<sequence length="258" mass="28712">MEKIRVVLADDNTAILELVKEYFSETPDIELVCAVSDGAQVRDAVLTHAPDVLVTDIIMPRRDGFRILEELQELPQSARPKVIVLTGLSGDDFILRALRLGASYYMVKPFDLRLLASRIREIASSFDQNAIAELPAQVPDAGGGIDEQVTNLFLTIGIPAHIKGYHYLREAVRMVVENRDIINRITKELYPGIARKFDTSASKVERAMRHAIDVAWSRGRLDSVNSMYGYKVLSPDDKPTNGEFIALIADKVGMKKSA</sequence>
<dbReference type="Proteomes" id="UP000824072">
    <property type="component" value="Unassembled WGS sequence"/>
</dbReference>
<keyword evidence="9 14" id="KW-0805">Transcription regulation</keyword>
<evidence type="ECO:0000256" key="16">
    <source>
        <dbReference type="PROSITE-ProRule" id="PRU00169"/>
    </source>
</evidence>
<evidence type="ECO:0000313" key="18">
    <source>
        <dbReference type="EMBL" id="HIU33928.1"/>
    </source>
</evidence>
<dbReference type="PIRSF" id="PIRSF002937">
    <property type="entry name" value="Res_reg_Spo0A"/>
    <property type="match status" value="1"/>
</dbReference>
<dbReference type="GO" id="GO:0005509">
    <property type="term" value="F:calcium ion binding"/>
    <property type="evidence" value="ECO:0007669"/>
    <property type="project" value="UniProtKB-UniRule"/>
</dbReference>